<evidence type="ECO:0000256" key="3">
    <source>
        <dbReference type="ARBA" id="ARBA00022490"/>
    </source>
</evidence>
<evidence type="ECO:0000256" key="5">
    <source>
        <dbReference type="ARBA" id="ARBA00022704"/>
    </source>
</evidence>
<evidence type="ECO:0000256" key="1">
    <source>
        <dbReference type="ARBA" id="ARBA00004496"/>
    </source>
</evidence>
<dbReference type="GO" id="GO:0002376">
    <property type="term" value="P:immune system process"/>
    <property type="evidence" value="ECO:0007669"/>
    <property type="project" value="UniProtKB-KW"/>
</dbReference>
<dbReference type="PANTHER" id="PTHR11414:SF21">
    <property type="entry name" value="CYSTATIN 14A, TANDEM DUPLICATE 1-RELATED"/>
    <property type="match status" value="1"/>
</dbReference>
<dbReference type="Pfam" id="PF00031">
    <property type="entry name" value="Cystatin"/>
    <property type="match status" value="1"/>
</dbReference>
<keyword evidence="11" id="KW-1185">Reference proteome</keyword>
<dbReference type="PANTHER" id="PTHR11414">
    <property type="entry name" value="CYSTATIN FAMILY MEMBER"/>
    <property type="match status" value="1"/>
</dbReference>
<dbReference type="Gene3D" id="3.10.450.10">
    <property type="match status" value="1"/>
</dbReference>
<dbReference type="GO" id="GO:0005829">
    <property type="term" value="C:cytosol"/>
    <property type="evidence" value="ECO:0007669"/>
    <property type="project" value="TreeGrafter"/>
</dbReference>
<dbReference type="FunFam" id="3.10.450.10:FF:000001">
    <property type="entry name" value="Cystatin-A"/>
    <property type="match status" value="1"/>
</dbReference>
<accession>A0A8C6UGK6</accession>
<dbReference type="GO" id="GO:0071220">
    <property type="term" value="P:cellular response to bacterial lipoprotein"/>
    <property type="evidence" value="ECO:0007669"/>
    <property type="project" value="UniProtKB-ARBA"/>
</dbReference>
<dbReference type="GO" id="GO:0004869">
    <property type="term" value="F:cysteine-type endopeptidase inhibitor activity"/>
    <property type="evidence" value="ECO:0007669"/>
    <property type="project" value="UniProtKB-KW"/>
</dbReference>
<comment type="similarity">
    <text evidence="2">Belongs to the cystatin family.</text>
</comment>
<organism evidence="10 11">
    <name type="scientific">Neogobius melanostomus</name>
    <name type="common">round goby</name>
    <dbReference type="NCBI Taxonomy" id="47308"/>
    <lineage>
        <taxon>Eukaryota</taxon>
        <taxon>Metazoa</taxon>
        <taxon>Chordata</taxon>
        <taxon>Craniata</taxon>
        <taxon>Vertebrata</taxon>
        <taxon>Euteleostomi</taxon>
        <taxon>Actinopterygii</taxon>
        <taxon>Neopterygii</taxon>
        <taxon>Teleostei</taxon>
        <taxon>Neoteleostei</taxon>
        <taxon>Acanthomorphata</taxon>
        <taxon>Gobiaria</taxon>
        <taxon>Gobiiformes</taxon>
        <taxon>Gobioidei</taxon>
        <taxon>Gobiidae</taxon>
        <taxon>Benthophilinae</taxon>
        <taxon>Neogobiini</taxon>
        <taxon>Neogobius</taxon>
    </lineage>
</organism>
<feature type="domain" description="Cystatin" evidence="9">
    <location>
        <begin position="69"/>
        <end position="144"/>
    </location>
</feature>
<proteinExistence type="inferred from homology"/>
<evidence type="ECO:0000259" key="9">
    <source>
        <dbReference type="Pfam" id="PF00031"/>
    </source>
</evidence>
<keyword evidence="6" id="KW-0391">Immunity</keyword>
<dbReference type="Proteomes" id="UP000694523">
    <property type="component" value="Unplaced"/>
</dbReference>
<dbReference type="AlphaFoldDB" id="A0A8C6UGK6"/>
<evidence type="ECO:0000256" key="7">
    <source>
        <dbReference type="ARBA" id="ARBA00040677"/>
    </source>
</evidence>
<dbReference type="InterPro" id="IPR000010">
    <property type="entry name" value="Cystatin_dom"/>
</dbReference>
<keyword evidence="5" id="KW-0789">Thiol protease inhibitor</keyword>
<dbReference type="InterPro" id="IPR018073">
    <property type="entry name" value="Prot_inh_cystat_CS"/>
</dbReference>
<dbReference type="SUPFAM" id="SSF54403">
    <property type="entry name" value="Cystatin/monellin"/>
    <property type="match status" value="1"/>
</dbReference>
<evidence type="ECO:0000256" key="6">
    <source>
        <dbReference type="ARBA" id="ARBA00022859"/>
    </source>
</evidence>
<keyword evidence="3" id="KW-0963">Cytoplasm</keyword>
<evidence type="ECO:0000256" key="2">
    <source>
        <dbReference type="ARBA" id="ARBA00009403"/>
    </source>
</evidence>
<keyword evidence="4" id="KW-0646">Protease inhibitor</keyword>
<dbReference type="Ensembl" id="ENSNMLT00000039843.1">
    <property type="protein sequence ID" value="ENSNMLP00000035765.1"/>
    <property type="gene ID" value="ENSNMLG00000022208.1"/>
</dbReference>
<evidence type="ECO:0000256" key="4">
    <source>
        <dbReference type="ARBA" id="ARBA00022690"/>
    </source>
</evidence>
<evidence type="ECO:0000313" key="11">
    <source>
        <dbReference type="Proteomes" id="UP000694523"/>
    </source>
</evidence>
<evidence type="ECO:0000313" key="10">
    <source>
        <dbReference type="Ensembl" id="ENSNMLP00000035765.1"/>
    </source>
</evidence>
<protein>
    <recommendedName>
        <fullName evidence="7">Cystatin-B</fullName>
    </recommendedName>
    <alternativeName>
        <fullName evidence="8">Stefin-B</fullName>
    </alternativeName>
</protein>
<evidence type="ECO:0000256" key="8">
    <source>
        <dbReference type="ARBA" id="ARBA00041437"/>
    </source>
</evidence>
<name>A0A8C6UGK6_9GOBI</name>
<dbReference type="PROSITE" id="PS00287">
    <property type="entry name" value="CYSTATIN"/>
    <property type="match status" value="1"/>
</dbReference>
<dbReference type="PRINTS" id="PR00295">
    <property type="entry name" value="STEFINA"/>
</dbReference>
<reference evidence="10" key="2">
    <citation type="submission" date="2025-09" db="UniProtKB">
        <authorList>
            <consortium name="Ensembl"/>
        </authorList>
    </citation>
    <scope>IDENTIFICATION</scope>
</reference>
<comment type="subcellular location">
    <subcellularLocation>
        <location evidence="1">Cytoplasm</location>
    </subcellularLocation>
</comment>
<sequence>MLVFWENVTRCGSMTKLEIQRFLTSCSSGHALISGYRCGSQYLYVCGKHAQSLPPTDPRSLSAMNSIIGGYNPVTKATAEAQEICDKIRPSVQAQVNTVFSEFTAVEHRSQVVAGTNWQIKVHVGGQNYVHITVFEALGCNGGELTLSGVESDMKKDSPL</sequence>
<dbReference type="InterPro" id="IPR001713">
    <property type="entry name" value="Prot_inh_stefin"/>
</dbReference>
<dbReference type="InterPro" id="IPR046350">
    <property type="entry name" value="Cystatin_sf"/>
</dbReference>
<reference evidence="10" key="1">
    <citation type="submission" date="2025-08" db="UniProtKB">
        <authorList>
            <consortium name="Ensembl"/>
        </authorList>
    </citation>
    <scope>IDENTIFICATION</scope>
</reference>